<dbReference type="Proteomes" id="UP000031967">
    <property type="component" value="Unassembled WGS sequence"/>
</dbReference>
<comment type="caution">
    <text evidence="1">The sequence shown here is derived from an EMBL/GenBank/DDBJ whole genome shotgun (WGS) entry which is preliminary data.</text>
</comment>
<sequence length="114" mass="12864">MDAAHSVGMPQLLLRHLQQATGGKPSLQLPLISTCRCVFGRETASSGFSSCFRWHLQQSIGGKPSLQLLRKHLQKQFAAPPATVTQFMQNLFNRNFFEFVIDAFGGRPYNRNRK</sequence>
<organism evidence="1 2">
    <name type="scientific">Gordoniibacillus kamchatkensis</name>
    <dbReference type="NCBI Taxonomy" id="1590651"/>
    <lineage>
        <taxon>Bacteria</taxon>
        <taxon>Bacillati</taxon>
        <taxon>Bacillota</taxon>
        <taxon>Bacilli</taxon>
        <taxon>Bacillales</taxon>
        <taxon>Paenibacillaceae</taxon>
        <taxon>Gordoniibacillus</taxon>
    </lineage>
</organism>
<protein>
    <submittedName>
        <fullName evidence="1">Uncharacterized protein</fullName>
    </submittedName>
</protein>
<accession>A0ABR5AAZ0</accession>
<evidence type="ECO:0000313" key="2">
    <source>
        <dbReference type="Proteomes" id="UP000031967"/>
    </source>
</evidence>
<proteinExistence type="predicted"/>
<name>A0ABR5AAZ0_9BACL</name>
<dbReference type="EMBL" id="JXAK01000071">
    <property type="protein sequence ID" value="KIL38194.1"/>
    <property type="molecule type" value="Genomic_DNA"/>
</dbReference>
<keyword evidence="2" id="KW-1185">Reference proteome</keyword>
<reference evidence="1 2" key="1">
    <citation type="submission" date="2014-12" db="EMBL/GenBank/DDBJ databases">
        <title>Draft genome sequence of Paenibacillus kamchatkensis strain B-2647.</title>
        <authorList>
            <person name="Karlyshev A.V."/>
            <person name="Kudryashova E.B."/>
        </authorList>
    </citation>
    <scope>NUCLEOTIDE SEQUENCE [LARGE SCALE GENOMIC DNA]</scope>
    <source>
        <strain evidence="1 2">VKM B-2647</strain>
    </source>
</reference>
<gene>
    <name evidence="1" type="ORF">SD70_27850</name>
</gene>
<evidence type="ECO:0000313" key="1">
    <source>
        <dbReference type="EMBL" id="KIL38194.1"/>
    </source>
</evidence>